<dbReference type="InterPro" id="IPR036388">
    <property type="entry name" value="WH-like_DNA-bd_sf"/>
</dbReference>
<dbReference type="Gene3D" id="1.10.10.10">
    <property type="entry name" value="Winged helix-like DNA-binding domain superfamily/Winged helix DNA-binding domain"/>
    <property type="match status" value="1"/>
</dbReference>
<proteinExistence type="predicted"/>
<dbReference type="InterPro" id="IPR054307">
    <property type="entry name" value="I-HmuI_NUMOD-like"/>
</dbReference>
<dbReference type="OrthoDB" id="447635at2759"/>
<dbReference type="SUPFAM" id="SSF54060">
    <property type="entry name" value="His-Me finger endonucleases"/>
    <property type="match status" value="1"/>
</dbReference>
<reference evidence="3" key="1">
    <citation type="submission" date="2022-10" db="EMBL/GenBank/DDBJ databases">
        <authorList>
            <person name="Chen Y."/>
            <person name="Dougan E. K."/>
            <person name="Chan C."/>
            <person name="Rhodes N."/>
            <person name="Thang M."/>
        </authorList>
    </citation>
    <scope>NUCLEOTIDE SEQUENCE</scope>
</reference>
<dbReference type="InterPro" id="IPR044925">
    <property type="entry name" value="His-Me_finger_sf"/>
</dbReference>
<name>A0A9P1DJW3_9DINO</name>
<evidence type="ECO:0000313" key="5">
    <source>
        <dbReference type="Proteomes" id="UP001152797"/>
    </source>
</evidence>
<dbReference type="EMBL" id="CAMXCT020004963">
    <property type="protein sequence ID" value="CAL1164266.1"/>
    <property type="molecule type" value="Genomic_DNA"/>
</dbReference>
<evidence type="ECO:0000313" key="4">
    <source>
        <dbReference type="EMBL" id="CAL4798203.1"/>
    </source>
</evidence>
<evidence type="ECO:0000313" key="3">
    <source>
        <dbReference type="EMBL" id="CAI4010891.1"/>
    </source>
</evidence>
<dbReference type="Proteomes" id="UP001152797">
    <property type="component" value="Unassembled WGS sequence"/>
</dbReference>
<organism evidence="3">
    <name type="scientific">Cladocopium goreaui</name>
    <dbReference type="NCBI Taxonomy" id="2562237"/>
    <lineage>
        <taxon>Eukaryota</taxon>
        <taxon>Sar</taxon>
        <taxon>Alveolata</taxon>
        <taxon>Dinophyceae</taxon>
        <taxon>Suessiales</taxon>
        <taxon>Symbiodiniaceae</taxon>
        <taxon>Cladocopium</taxon>
    </lineage>
</organism>
<dbReference type="EMBL" id="CAMXCT030004963">
    <property type="protein sequence ID" value="CAL4798203.1"/>
    <property type="molecule type" value="Genomic_DNA"/>
</dbReference>
<dbReference type="Pfam" id="PF22083">
    <property type="entry name" value="I-HmuI_NUMOD-like"/>
    <property type="match status" value="1"/>
</dbReference>
<feature type="domain" description="DNA endonuclease I-HmuI-like NUMOD-like" evidence="2">
    <location>
        <begin position="123"/>
        <end position="160"/>
    </location>
</feature>
<dbReference type="SUPFAM" id="SSF64496">
    <property type="entry name" value="DNA-binding domain of intron-encoded endonucleases"/>
    <property type="match status" value="1"/>
</dbReference>
<keyword evidence="4" id="KW-0255">Endonuclease</keyword>
<evidence type="ECO:0000259" key="2">
    <source>
        <dbReference type="Pfam" id="PF22083"/>
    </source>
</evidence>
<dbReference type="InterPro" id="IPR003615">
    <property type="entry name" value="HNH_nuc"/>
</dbReference>
<dbReference type="GO" id="GO:0004519">
    <property type="term" value="F:endonuclease activity"/>
    <property type="evidence" value="ECO:0007669"/>
    <property type="project" value="UniProtKB-KW"/>
</dbReference>
<keyword evidence="4" id="KW-0378">Hydrolase</keyword>
<keyword evidence="4" id="KW-0540">Nuclease</keyword>
<evidence type="ECO:0000259" key="1">
    <source>
        <dbReference type="Pfam" id="PF13392"/>
    </source>
</evidence>
<feature type="domain" description="HNH nuclease" evidence="1">
    <location>
        <begin position="49"/>
        <end position="94"/>
    </location>
</feature>
<protein>
    <submittedName>
        <fullName evidence="4">HNH endonuclease</fullName>
    </submittedName>
</protein>
<dbReference type="Gene3D" id="3.90.75.20">
    <property type="match status" value="1"/>
</dbReference>
<keyword evidence="5" id="KW-1185">Reference proteome</keyword>
<sequence length="193" mass="21378">MLNPSSGAEVPSRSISSFGRIKSLHGHVSRGYLNKSGYYEMKLQGQSMLVHRLVAFAFLGPPPSGRQNWVNHRDLNKGNNAVENLEYVTPAENTAHFFSNAGFNREAGFKPVWSRVRGSSDAWTLHASMSSAARTLAVKTGNISHCASGQRKHTGGYEFRLADALEESHGSAPGEIWREVDVPALLRDREWRK</sequence>
<dbReference type="Pfam" id="PF13392">
    <property type="entry name" value="HNH_3"/>
    <property type="match status" value="1"/>
</dbReference>
<dbReference type="EMBL" id="CAMXCT010004963">
    <property type="protein sequence ID" value="CAI4010891.1"/>
    <property type="molecule type" value="Genomic_DNA"/>
</dbReference>
<reference evidence="4 5" key="2">
    <citation type="submission" date="2024-05" db="EMBL/GenBank/DDBJ databases">
        <authorList>
            <person name="Chen Y."/>
            <person name="Shah S."/>
            <person name="Dougan E. K."/>
            <person name="Thang M."/>
            <person name="Chan C."/>
        </authorList>
    </citation>
    <scope>NUCLEOTIDE SEQUENCE [LARGE SCALE GENOMIC DNA]</scope>
</reference>
<dbReference type="AlphaFoldDB" id="A0A9P1DJW3"/>
<gene>
    <name evidence="3" type="ORF">C1SCF055_LOCUS36112</name>
</gene>
<accession>A0A9P1DJW3</accession>
<comment type="caution">
    <text evidence="3">The sequence shown here is derived from an EMBL/GenBank/DDBJ whole genome shotgun (WGS) entry which is preliminary data.</text>
</comment>